<dbReference type="AlphaFoldDB" id="A0A1W1V9S3"/>
<keyword evidence="2" id="KW-1185">Reference proteome</keyword>
<protein>
    <submittedName>
        <fullName evidence="1">Uncharacterized protein</fullName>
    </submittedName>
</protein>
<organism evidence="1 2">
    <name type="scientific">Deinococcus hopiensis KR-140</name>
    <dbReference type="NCBI Taxonomy" id="695939"/>
    <lineage>
        <taxon>Bacteria</taxon>
        <taxon>Thermotogati</taxon>
        <taxon>Deinococcota</taxon>
        <taxon>Deinococci</taxon>
        <taxon>Deinococcales</taxon>
        <taxon>Deinococcaceae</taxon>
        <taxon>Deinococcus</taxon>
    </lineage>
</organism>
<accession>A0A1W1V9S3</accession>
<dbReference type="EMBL" id="FWWU01000009">
    <property type="protein sequence ID" value="SMB89754.1"/>
    <property type="molecule type" value="Genomic_DNA"/>
</dbReference>
<sequence length="122" mass="13164">MVGRAVRGSGLRAYRVRRREQRFFGVQPAPEASGFDVKVSGAGPQEVERQIADALALLETPEQALSLSASYRGVKEAILELTGGHETVWIQGDRTAFTSENHFSPSSPAMELFGPGCGVYVP</sequence>
<name>A0A1W1V9S3_9DEIO</name>
<evidence type="ECO:0000313" key="1">
    <source>
        <dbReference type="EMBL" id="SMB89754.1"/>
    </source>
</evidence>
<proteinExistence type="predicted"/>
<dbReference type="Proteomes" id="UP000192582">
    <property type="component" value="Unassembled WGS sequence"/>
</dbReference>
<dbReference type="STRING" id="695939.SAMN00790413_00534"/>
<reference evidence="1 2" key="1">
    <citation type="submission" date="2017-04" db="EMBL/GenBank/DDBJ databases">
        <authorList>
            <person name="Afonso C.L."/>
            <person name="Miller P.J."/>
            <person name="Scott M.A."/>
            <person name="Spackman E."/>
            <person name="Goraichik I."/>
            <person name="Dimitrov K.M."/>
            <person name="Suarez D.L."/>
            <person name="Swayne D.E."/>
        </authorList>
    </citation>
    <scope>NUCLEOTIDE SEQUENCE [LARGE SCALE GENOMIC DNA]</scope>
    <source>
        <strain evidence="1 2">KR-140</strain>
    </source>
</reference>
<gene>
    <name evidence="1" type="ORF">SAMN00790413_00534</name>
</gene>
<evidence type="ECO:0000313" key="2">
    <source>
        <dbReference type="Proteomes" id="UP000192582"/>
    </source>
</evidence>